<evidence type="ECO:0000313" key="1">
    <source>
        <dbReference type="EMBL" id="OAS17988.1"/>
    </source>
</evidence>
<dbReference type="SUPFAM" id="SSF49785">
    <property type="entry name" value="Galactose-binding domain-like"/>
    <property type="match status" value="2"/>
</dbReference>
<accession>A0A198AAL1</accession>
<dbReference type="Gene3D" id="2.160.20.10">
    <property type="entry name" value="Single-stranded right-handed beta-helix, Pectin lyase-like"/>
    <property type="match status" value="1"/>
</dbReference>
<dbReference type="STRING" id="1850517.A8708_28680"/>
<keyword evidence="2" id="KW-1185">Reference proteome</keyword>
<gene>
    <name evidence="1" type="ORF">A8708_28680</name>
</gene>
<dbReference type="Gene3D" id="2.60.120.260">
    <property type="entry name" value="Galactose-binding domain-like"/>
    <property type="match status" value="2"/>
</dbReference>
<dbReference type="InterPro" id="IPR006626">
    <property type="entry name" value="PbH1"/>
</dbReference>
<dbReference type="SMART" id="SM00710">
    <property type="entry name" value="PbH1"/>
    <property type="match status" value="8"/>
</dbReference>
<name>A0A198AAL1_9BACL</name>
<organism evidence="1 2">
    <name type="scientific">Paenibacillus oryzisoli</name>
    <dbReference type="NCBI Taxonomy" id="1850517"/>
    <lineage>
        <taxon>Bacteria</taxon>
        <taxon>Bacillati</taxon>
        <taxon>Bacillota</taxon>
        <taxon>Bacilli</taxon>
        <taxon>Bacillales</taxon>
        <taxon>Paenibacillaceae</taxon>
        <taxon>Paenibacillus</taxon>
    </lineage>
</organism>
<evidence type="ECO:0008006" key="3">
    <source>
        <dbReference type="Google" id="ProtNLM"/>
    </source>
</evidence>
<dbReference type="RefSeq" id="WP_068665108.1">
    <property type="nucleotide sequence ID" value="NZ_LYPB01000069.1"/>
</dbReference>
<proteinExistence type="predicted"/>
<dbReference type="SUPFAM" id="SSF51126">
    <property type="entry name" value="Pectin lyase-like"/>
    <property type="match status" value="1"/>
</dbReference>
<dbReference type="OrthoDB" id="9790704at2"/>
<comment type="caution">
    <text evidence="1">The sequence shown here is derived from an EMBL/GenBank/DDBJ whole genome shotgun (WGS) entry which is preliminary data.</text>
</comment>
<protein>
    <recommendedName>
        <fullName evidence="3">F5/8 type C domain-containing protein</fullName>
    </recommendedName>
</protein>
<dbReference type="InterPro" id="IPR011050">
    <property type="entry name" value="Pectin_lyase_fold/virulence"/>
</dbReference>
<dbReference type="EMBL" id="LYPB01000069">
    <property type="protein sequence ID" value="OAS17988.1"/>
    <property type="molecule type" value="Genomic_DNA"/>
</dbReference>
<reference evidence="1 2" key="1">
    <citation type="submission" date="2016-05" db="EMBL/GenBank/DDBJ databases">
        <title>Paenibacillus sp. 1ZS3-15 nov., isolated from the rhizosphere soil.</title>
        <authorList>
            <person name="Zhang X.X."/>
            <person name="Zhang J."/>
        </authorList>
    </citation>
    <scope>NUCLEOTIDE SEQUENCE [LARGE SCALE GENOMIC DNA]</scope>
    <source>
        <strain evidence="1 2">1ZS3-15</strain>
    </source>
</reference>
<dbReference type="Proteomes" id="UP000078454">
    <property type="component" value="Unassembled WGS sequence"/>
</dbReference>
<sequence>MNYVSKGSLSKLFLFAALVISSVLISILLTPNITFATGTTYYFSTSGSDSNNGLSAGAPKQNISTALTLMNAGNTILFKRGDAWYNASLNLTNKAGTSADPITIGAYGTGPKPVIASMYKLDSGWTNVPGTNRWQKSINGSTSLDAYRVFVNGVPKQKVASANDVDQLHEWAVAGGIVYVYTGSSTVAPTNVEVIAYNLASVVVMENTEHVTMKDIDFRGGSYGRVIWVKAPSSHLTFDNLIVQRAVQGGIQIGNLGTNPDDTSSVSHITITNSLIDKVWLPEENDTVVTTGDGLFIHHAVDGVVIRGNKILNWGHSGISLTNYKNNLLGVKHVIVEQNDISAGTSGYMHGLDMDGYSGKTTNNIIRRNYIHDYTTTNHVLGSSNKIYGNIITGATGTVLPKHSFQPWGLDMYPWQAVSGDDDTWMEAKDSWIINNTITETDQYAIYLGDNPGSPSTNKVENNVIANNIMYEYGLSPQGQVGLNVHPQVTGTAFVHNNNFWDPVVQAGDTNGKVARYKNYLGATPNFSLNYDAAQLNSVCSSSCSGNVQINPVFVDPTNRDYRLQSSSSTTMQTGALSYHSDMDRGYSDFFGTPFAMSGGSIGAIQYPGVSRTNLSAGIAPTFSSSASDPPPSKLTNGNTASTDYVTVGNPDQLVYAQIDLGALKDISQVKMWHFYTDGRTYKDVVVQLSRTSDFSSYVTTVFNNDKDNSSGQGYGSDDEYAESANGKTLTFAPVTARYARFWLKGNSVNTNSNFVELQVFGTDPIAKLVSQYRDITYSAAGVNDSFPSKLSNGNLTSSDMVDVGTGAVSAVMDLGSTVTLNQISMWHYFNDSRKYHDVIVQISNEADFSSYTNVFNNDTNNTAGQGTGTDAEYTETSAGKTIAFSPISGRYVRFWLNGNTVNTSNYMVELEVYGY</sequence>
<evidence type="ECO:0000313" key="2">
    <source>
        <dbReference type="Proteomes" id="UP000078454"/>
    </source>
</evidence>
<dbReference type="AlphaFoldDB" id="A0A198AAL1"/>
<dbReference type="InterPro" id="IPR008979">
    <property type="entry name" value="Galactose-bd-like_sf"/>
</dbReference>
<dbReference type="InterPro" id="IPR012334">
    <property type="entry name" value="Pectin_lyas_fold"/>
</dbReference>